<dbReference type="Ensembl" id="ENSLLET00000045920.1">
    <property type="protein sequence ID" value="ENSLLEP00000044148.1"/>
    <property type="gene ID" value="ENSLLEG00000028060.1"/>
</dbReference>
<dbReference type="InterPro" id="IPR036291">
    <property type="entry name" value="NAD(P)-bd_dom_sf"/>
</dbReference>
<evidence type="ECO:0000256" key="8">
    <source>
        <dbReference type="ARBA" id="ARBA00042926"/>
    </source>
</evidence>
<evidence type="ECO:0000256" key="1">
    <source>
        <dbReference type="ARBA" id="ARBA00010928"/>
    </source>
</evidence>
<evidence type="ECO:0000256" key="10">
    <source>
        <dbReference type="ARBA" id="ARBA00043025"/>
    </source>
</evidence>
<evidence type="ECO:0000313" key="16">
    <source>
        <dbReference type="Proteomes" id="UP000694569"/>
    </source>
</evidence>
<evidence type="ECO:0000256" key="7">
    <source>
        <dbReference type="ARBA" id="ARBA00040603"/>
    </source>
</evidence>
<dbReference type="FunFam" id="3.30.360.10:FF:000031">
    <property type="entry name" value="Trans-1,2-dihydrobenzene-1,2-diol dehydrogenase"/>
    <property type="match status" value="1"/>
</dbReference>
<dbReference type="GO" id="GO:0000166">
    <property type="term" value="F:nucleotide binding"/>
    <property type="evidence" value="ECO:0007669"/>
    <property type="project" value="InterPro"/>
</dbReference>
<dbReference type="SUPFAM" id="SSF55347">
    <property type="entry name" value="Glyceraldehyde-3-phosphate dehydrogenase-like, C-terminal domain"/>
    <property type="match status" value="1"/>
</dbReference>
<dbReference type="GO" id="GO:0042843">
    <property type="term" value="P:D-xylose catabolic process"/>
    <property type="evidence" value="ECO:0007669"/>
    <property type="project" value="TreeGrafter"/>
</dbReference>
<dbReference type="Gene3D" id="3.30.360.10">
    <property type="entry name" value="Dihydrodipicolinate Reductase, domain 2"/>
    <property type="match status" value="1"/>
</dbReference>
<evidence type="ECO:0000256" key="3">
    <source>
        <dbReference type="ARBA" id="ARBA00022857"/>
    </source>
</evidence>
<organism evidence="15 16">
    <name type="scientific">Leptobrachium leishanense</name>
    <name type="common">Leishan spiny toad</name>
    <dbReference type="NCBI Taxonomy" id="445787"/>
    <lineage>
        <taxon>Eukaryota</taxon>
        <taxon>Metazoa</taxon>
        <taxon>Chordata</taxon>
        <taxon>Craniata</taxon>
        <taxon>Vertebrata</taxon>
        <taxon>Euteleostomi</taxon>
        <taxon>Amphibia</taxon>
        <taxon>Batrachia</taxon>
        <taxon>Anura</taxon>
        <taxon>Pelobatoidea</taxon>
        <taxon>Megophryidae</taxon>
        <taxon>Leptobrachium</taxon>
    </lineage>
</organism>
<dbReference type="GO" id="GO:0047115">
    <property type="term" value="F:trans-1,2-dihydrobenzene-1,2-diol dehydrogenase activity"/>
    <property type="evidence" value="ECO:0007669"/>
    <property type="project" value="UniProtKB-EC"/>
</dbReference>
<evidence type="ECO:0000256" key="9">
    <source>
        <dbReference type="ARBA" id="ARBA00042988"/>
    </source>
</evidence>
<evidence type="ECO:0000313" key="15">
    <source>
        <dbReference type="Ensembl" id="ENSLLEP00000044148.1"/>
    </source>
</evidence>
<dbReference type="AlphaFoldDB" id="A0A8C5WK09"/>
<feature type="domain" description="Gfo/Idh/MocA-like oxidoreductase N-terminal" evidence="13">
    <location>
        <begin position="4"/>
        <end position="123"/>
    </location>
</feature>
<evidence type="ECO:0000256" key="2">
    <source>
        <dbReference type="ARBA" id="ARBA00011738"/>
    </source>
</evidence>
<comment type="catalytic activity">
    <reaction evidence="11">
        <text>(1R,2R)-1,2-dihydrobenzene-1,2-diol + NADP(+) = catechol + NADPH + H(+)</text>
        <dbReference type="Rhea" id="RHEA:16729"/>
        <dbReference type="ChEBI" id="CHEBI:10702"/>
        <dbReference type="ChEBI" id="CHEBI:15378"/>
        <dbReference type="ChEBI" id="CHEBI:18135"/>
        <dbReference type="ChEBI" id="CHEBI:57783"/>
        <dbReference type="ChEBI" id="CHEBI:58349"/>
        <dbReference type="EC" id="1.3.1.20"/>
    </reaction>
</comment>
<dbReference type="GO" id="GO:0047837">
    <property type="term" value="F:D-xylose 1-dehydrogenase (NADP+) activity"/>
    <property type="evidence" value="ECO:0007669"/>
    <property type="project" value="UniProtKB-EC"/>
</dbReference>
<proteinExistence type="inferred from homology"/>
<dbReference type="Pfam" id="PF01408">
    <property type="entry name" value="GFO_IDH_MocA"/>
    <property type="match status" value="1"/>
</dbReference>
<dbReference type="SUPFAM" id="SSF51735">
    <property type="entry name" value="NAD(P)-binding Rossmann-fold domains"/>
    <property type="match status" value="1"/>
</dbReference>
<dbReference type="Pfam" id="PF22725">
    <property type="entry name" value="GFO_IDH_MocA_C3"/>
    <property type="match status" value="1"/>
</dbReference>
<keyword evidence="16" id="KW-1185">Reference proteome</keyword>
<name>A0A8C5WK09_9ANUR</name>
<evidence type="ECO:0000259" key="14">
    <source>
        <dbReference type="Pfam" id="PF22725"/>
    </source>
</evidence>
<dbReference type="PANTHER" id="PTHR22604">
    <property type="entry name" value="OXIDOREDUCTASES"/>
    <property type="match status" value="1"/>
</dbReference>
<dbReference type="PANTHER" id="PTHR22604:SF105">
    <property type="entry name" value="TRANS-1,2-DIHYDROBENZENE-1,2-DIOL DEHYDROGENASE"/>
    <property type="match status" value="1"/>
</dbReference>
<dbReference type="EC" id="1.3.1.20" evidence="5"/>
<accession>A0A8C5WK09</accession>
<evidence type="ECO:0000259" key="13">
    <source>
        <dbReference type="Pfam" id="PF01408"/>
    </source>
</evidence>
<dbReference type="InterPro" id="IPR050984">
    <property type="entry name" value="Gfo/Idh/MocA_domain"/>
</dbReference>
<reference evidence="15" key="1">
    <citation type="submission" date="2025-08" db="UniProtKB">
        <authorList>
            <consortium name="Ensembl"/>
        </authorList>
    </citation>
    <scope>IDENTIFICATION</scope>
</reference>
<keyword evidence="4" id="KW-0560">Oxidoreductase</keyword>
<dbReference type="Proteomes" id="UP000694569">
    <property type="component" value="Unplaced"/>
</dbReference>
<sequence length="338" mass="37442">MATKWGICSAGKISNDFMVALETLPSADHQAVAVAARDLNRAKDFAKTHNIPKVYGSYEELAKDPNIDVIYVGALHTVHLEVVLLFMKNQKHVLCEKPLAMNNAEVKELISAARKYNVFLMEAFWSRFFPVYEEIRSLLSQNVIGDIKVVRAEFGYNLTNIERVVKKELGGGALLDICSYCIQFALMVFNGEKPESVTAKGFLTETGVDETLTVILQYAGKRQAILTSTIVAELPNQAAIIGTKGIIQIPSFMWCPTSLVLNGKETKFPLPLSTKPLHFNNSTGLSYEAEHVRQCLLKGLKESPVMSLADSDLLTNIRDDARKQLGVTYPQDKPCATE</sequence>
<dbReference type="InterPro" id="IPR055170">
    <property type="entry name" value="GFO_IDH_MocA-like_dom"/>
</dbReference>
<keyword evidence="3" id="KW-0521">NADP</keyword>
<dbReference type="EC" id="1.1.1.179" evidence="6"/>
<dbReference type="InterPro" id="IPR000683">
    <property type="entry name" value="Gfo/Idh/MocA-like_OxRdtase_N"/>
</dbReference>
<protein>
    <recommendedName>
        <fullName evidence="7">Trans-1,2-dihydrobenzene-1,2-diol dehydrogenase</fullName>
        <ecNumber evidence="6">1.1.1.179</ecNumber>
        <ecNumber evidence="5">1.3.1.20</ecNumber>
    </recommendedName>
    <alternativeName>
        <fullName evidence="10">D-xylose 1-dehydrogenase</fullName>
    </alternativeName>
    <alternativeName>
        <fullName evidence="9">D-xylose-NADP dehydrogenase</fullName>
    </alternativeName>
    <alternativeName>
        <fullName evidence="8">Dimeric dihydrodiol dehydrogenase</fullName>
    </alternativeName>
</protein>
<comment type="subunit">
    <text evidence="2">Homodimer.</text>
</comment>
<dbReference type="FunFam" id="3.40.50.720:FF:000269">
    <property type="entry name" value="Trans-1,2-dihydrobenzene-1,2-diol dehydrogenase"/>
    <property type="match status" value="1"/>
</dbReference>
<dbReference type="OrthoDB" id="2129491at2759"/>
<evidence type="ECO:0000256" key="12">
    <source>
        <dbReference type="ARBA" id="ARBA00049233"/>
    </source>
</evidence>
<dbReference type="GeneTree" id="ENSGT00390000007946"/>
<evidence type="ECO:0000256" key="5">
    <source>
        <dbReference type="ARBA" id="ARBA00038853"/>
    </source>
</evidence>
<comment type="catalytic activity">
    <reaction evidence="12">
        <text>D-xylose + NADP(+) = D-xylono-1,5-lactone + NADPH + H(+)</text>
        <dbReference type="Rhea" id="RHEA:22000"/>
        <dbReference type="ChEBI" id="CHEBI:15378"/>
        <dbReference type="ChEBI" id="CHEBI:15867"/>
        <dbReference type="ChEBI" id="CHEBI:53455"/>
        <dbReference type="ChEBI" id="CHEBI:57783"/>
        <dbReference type="ChEBI" id="CHEBI:58349"/>
        <dbReference type="EC" id="1.1.1.179"/>
    </reaction>
</comment>
<evidence type="ECO:0000256" key="6">
    <source>
        <dbReference type="ARBA" id="ARBA00038984"/>
    </source>
</evidence>
<comment type="similarity">
    <text evidence="1">Belongs to the Gfo/Idh/MocA family.</text>
</comment>
<reference evidence="15" key="2">
    <citation type="submission" date="2025-09" db="UniProtKB">
        <authorList>
            <consortium name="Ensembl"/>
        </authorList>
    </citation>
    <scope>IDENTIFICATION</scope>
</reference>
<evidence type="ECO:0000256" key="4">
    <source>
        <dbReference type="ARBA" id="ARBA00023002"/>
    </source>
</evidence>
<feature type="domain" description="GFO/IDH/MocA-like oxidoreductase" evidence="14">
    <location>
        <begin position="132"/>
        <end position="247"/>
    </location>
</feature>
<evidence type="ECO:0000256" key="11">
    <source>
        <dbReference type="ARBA" id="ARBA00047423"/>
    </source>
</evidence>
<dbReference type="Gene3D" id="3.40.50.720">
    <property type="entry name" value="NAD(P)-binding Rossmann-like Domain"/>
    <property type="match status" value="1"/>
</dbReference>